<feature type="transmembrane region" description="Helical" evidence="1">
    <location>
        <begin position="183"/>
        <end position="207"/>
    </location>
</feature>
<dbReference type="RefSeq" id="WP_197003901.1">
    <property type="nucleotide sequence ID" value="NZ_BONS01000022.1"/>
</dbReference>
<name>A0A8J7GID8_9ACTN</name>
<evidence type="ECO:0008006" key="4">
    <source>
        <dbReference type="Google" id="ProtNLM"/>
    </source>
</evidence>
<comment type="caution">
    <text evidence="2">The sequence shown here is derived from an EMBL/GenBank/DDBJ whole genome shotgun (WGS) entry which is preliminary data.</text>
</comment>
<gene>
    <name evidence="2" type="ORF">IW245_003182</name>
</gene>
<proteinExistence type="predicted"/>
<dbReference type="Proteomes" id="UP000622552">
    <property type="component" value="Unassembled WGS sequence"/>
</dbReference>
<dbReference type="EMBL" id="JADOUF010000001">
    <property type="protein sequence ID" value="MBG6136988.1"/>
    <property type="molecule type" value="Genomic_DNA"/>
</dbReference>
<reference evidence="2" key="1">
    <citation type="submission" date="2020-11" db="EMBL/GenBank/DDBJ databases">
        <title>Sequencing the genomes of 1000 actinobacteria strains.</title>
        <authorList>
            <person name="Klenk H.-P."/>
        </authorList>
    </citation>
    <scope>NUCLEOTIDE SEQUENCE</scope>
    <source>
        <strain evidence="2">DSM 45356</strain>
    </source>
</reference>
<feature type="transmembrane region" description="Helical" evidence="1">
    <location>
        <begin position="6"/>
        <end position="26"/>
    </location>
</feature>
<sequence>MKPWVRWGVVLLVAGIAGTAGTWLYAHERAARDRTYTIGSSTAPDRLRIVASVQRIDASAHDLVLRVLVVPLGRYAEADSPLTPTRDLLIETTALRPGSLAIPAGERSSSTDLTVGLDGDAITAYPFDKYQVTIGFYAEVAGEPVPVSVEIFSNDPLFRSRLAQHVDDSTVEISFSRTSGSLIMGWFMIGGMWALALAVLAGAWVIVRQRRGLVWPALGWMAATFFALAAFRNTAPGLPPIGSVLDYAAFLWAEAVIAISLAVTAAAGLRVERAPATGPATPAAGS</sequence>
<dbReference type="AlphaFoldDB" id="A0A8J7GID8"/>
<dbReference type="InterPro" id="IPR027948">
    <property type="entry name" value="DUF4436"/>
</dbReference>
<evidence type="ECO:0000256" key="1">
    <source>
        <dbReference type="SAM" id="Phobius"/>
    </source>
</evidence>
<evidence type="ECO:0000313" key="3">
    <source>
        <dbReference type="Proteomes" id="UP000622552"/>
    </source>
</evidence>
<organism evidence="2 3">
    <name type="scientific">Longispora fulva</name>
    <dbReference type="NCBI Taxonomy" id="619741"/>
    <lineage>
        <taxon>Bacteria</taxon>
        <taxon>Bacillati</taxon>
        <taxon>Actinomycetota</taxon>
        <taxon>Actinomycetes</taxon>
        <taxon>Micromonosporales</taxon>
        <taxon>Micromonosporaceae</taxon>
        <taxon>Longispora</taxon>
    </lineage>
</organism>
<keyword evidence="3" id="KW-1185">Reference proteome</keyword>
<keyword evidence="1" id="KW-0472">Membrane</keyword>
<feature type="transmembrane region" description="Helical" evidence="1">
    <location>
        <begin position="213"/>
        <end position="232"/>
    </location>
</feature>
<accession>A0A8J7GID8</accession>
<evidence type="ECO:0000313" key="2">
    <source>
        <dbReference type="EMBL" id="MBG6136988.1"/>
    </source>
</evidence>
<protein>
    <recommendedName>
        <fullName evidence="4">DUF4436 domain-containing protein</fullName>
    </recommendedName>
</protein>
<dbReference type="Pfam" id="PF14494">
    <property type="entry name" value="DUF4436"/>
    <property type="match status" value="1"/>
</dbReference>
<feature type="transmembrane region" description="Helical" evidence="1">
    <location>
        <begin position="244"/>
        <end position="269"/>
    </location>
</feature>
<keyword evidence="1" id="KW-0812">Transmembrane</keyword>
<keyword evidence="1" id="KW-1133">Transmembrane helix</keyword>